<gene>
    <name evidence="2" type="ORF">CURHAP_LOCUS29896</name>
</gene>
<feature type="region of interest" description="Disordered" evidence="1">
    <location>
        <begin position="76"/>
        <end position="96"/>
    </location>
</feature>
<sequence length="202" mass="21938">MLRHDETTRAAYHDRVDGVSAGISTSHALATAVICICQCLNPIGGPACDHSTSDQEFTTSPDWGCIPKQPDLSISPYGPGTTRLSPSPAPPSSGLGPGPLLMTLLHTTIRSPGVLNSQVGLFPRVTPAKPGVALKAKPELSIFLSLRCATTAHDRQPRFRNQRLSWRASPRTWYLYQPRDRVYRRPSFAPRNPEGVVGGNDM</sequence>
<evidence type="ECO:0000313" key="3">
    <source>
        <dbReference type="Proteomes" id="UP000507222"/>
    </source>
</evidence>
<name>A0A6J5UTT0_PRUAR</name>
<dbReference type="EMBL" id="CAEKDK010000004">
    <property type="protein sequence ID" value="CAB4278575.1"/>
    <property type="molecule type" value="Genomic_DNA"/>
</dbReference>
<accession>A0A6J5UTT0</accession>
<evidence type="ECO:0000313" key="2">
    <source>
        <dbReference type="EMBL" id="CAB4278575.1"/>
    </source>
</evidence>
<reference evidence="2 3" key="1">
    <citation type="submission" date="2020-05" db="EMBL/GenBank/DDBJ databases">
        <authorList>
            <person name="Campoy J."/>
            <person name="Schneeberger K."/>
            <person name="Spophaly S."/>
        </authorList>
    </citation>
    <scope>NUCLEOTIDE SEQUENCE [LARGE SCALE GENOMIC DNA]</scope>
    <source>
        <strain evidence="2">PruArmRojPasFocal</strain>
    </source>
</reference>
<dbReference type="AlphaFoldDB" id="A0A6J5UTT0"/>
<proteinExistence type="predicted"/>
<dbReference type="Proteomes" id="UP000507222">
    <property type="component" value="Unassembled WGS sequence"/>
</dbReference>
<organism evidence="2 3">
    <name type="scientific">Prunus armeniaca</name>
    <name type="common">Apricot</name>
    <name type="synonym">Armeniaca vulgaris</name>
    <dbReference type="NCBI Taxonomy" id="36596"/>
    <lineage>
        <taxon>Eukaryota</taxon>
        <taxon>Viridiplantae</taxon>
        <taxon>Streptophyta</taxon>
        <taxon>Embryophyta</taxon>
        <taxon>Tracheophyta</taxon>
        <taxon>Spermatophyta</taxon>
        <taxon>Magnoliopsida</taxon>
        <taxon>eudicotyledons</taxon>
        <taxon>Gunneridae</taxon>
        <taxon>Pentapetalae</taxon>
        <taxon>rosids</taxon>
        <taxon>fabids</taxon>
        <taxon>Rosales</taxon>
        <taxon>Rosaceae</taxon>
        <taxon>Amygdaloideae</taxon>
        <taxon>Amygdaleae</taxon>
        <taxon>Prunus</taxon>
    </lineage>
</organism>
<protein>
    <submittedName>
        <fullName evidence="2">Uncharacterized protein</fullName>
    </submittedName>
</protein>
<evidence type="ECO:0000256" key="1">
    <source>
        <dbReference type="SAM" id="MobiDB-lite"/>
    </source>
</evidence>